<evidence type="ECO:0000256" key="6">
    <source>
        <dbReference type="RuleBase" id="RU004057"/>
    </source>
</evidence>
<dbReference type="InterPro" id="IPR002898">
    <property type="entry name" value="MotA_ExbB_proton_chnl"/>
</dbReference>
<dbReference type="GO" id="GO:0005886">
    <property type="term" value="C:plasma membrane"/>
    <property type="evidence" value="ECO:0007669"/>
    <property type="project" value="UniProtKB-SubCell"/>
</dbReference>
<name>A0A2W1MZ50_9FLAO</name>
<keyword evidence="10" id="KW-1185">Reference proteome</keyword>
<comment type="similarity">
    <text evidence="6">Belongs to the exbB/tolQ family.</text>
</comment>
<dbReference type="InterPro" id="IPR050790">
    <property type="entry name" value="ExbB/TolQ_transport"/>
</dbReference>
<feature type="domain" description="MotA/TolQ/ExbB proton channel" evidence="8">
    <location>
        <begin position="95"/>
        <end position="216"/>
    </location>
</feature>
<organism evidence="9 10">
    <name type="scientific">Putridiphycobacter roseus</name>
    <dbReference type="NCBI Taxonomy" id="2219161"/>
    <lineage>
        <taxon>Bacteria</taxon>
        <taxon>Pseudomonadati</taxon>
        <taxon>Bacteroidota</taxon>
        <taxon>Flavobacteriia</taxon>
        <taxon>Flavobacteriales</taxon>
        <taxon>Crocinitomicaceae</taxon>
        <taxon>Putridiphycobacter</taxon>
    </lineage>
</organism>
<evidence type="ECO:0000256" key="7">
    <source>
        <dbReference type="SAM" id="Phobius"/>
    </source>
</evidence>
<dbReference type="EMBL" id="QKSB01000005">
    <property type="protein sequence ID" value="PZE17177.1"/>
    <property type="molecule type" value="Genomic_DNA"/>
</dbReference>
<dbReference type="Proteomes" id="UP000249248">
    <property type="component" value="Unassembled WGS sequence"/>
</dbReference>
<keyword evidence="4 7" id="KW-1133">Transmembrane helix</keyword>
<proteinExistence type="inferred from homology"/>
<feature type="transmembrane region" description="Helical" evidence="7">
    <location>
        <begin position="35"/>
        <end position="56"/>
    </location>
</feature>
<keyword evidence="2" id="KW-1003">Cell membrane</keyword>
<evidence type="ECO:0000256" key="1">
    <source>
        <dbReference type="ARBA" id="ARBA00004651"/>
    </source>
</evidence>
<dbReference type="OrthoDB" id="4045at2"/>
<evidence type="ECO:0000256" key="2">
    <source>
        <dbReference type="ARBA" id="ARBA00022475"/>
    </source>
</evidence>
<evidence type="ECO:0000313" key="9">
    <source>
        <dbReference type="EMBL" id="PZE17177.1"/>
    </source>
</evidence>
<dbReference type="Pfam" id="PF01618">
    <property type="entry name" value="MotA_ExbB"/>
    <property type="match status" value="1"/>
</dbReference>
<evidence type="ECO:0000259" key="8">
    <source>
        <dbReference type="Pfam" id="PF01618"/>
    </source>
</evidence>
<keyword evidence="6" id="KW-0813">Transport</keyword>
<dbReference type="PANTHER" id="PTHR30625:SF17">
    <property type="entry name" value="TOLQ-RELATED"/>
    <property type="match status" value="1"/>
</dbReference>
<keyword evidence="6" id="KW-0653">Protein transport</keyword>
<dbReference type="AlphaFoldDB" id="A0A2W1MZ50"/>
<accession>A0A2W1MZ50</accession>
<protein>
    <submittedName>
        <fullName evidence="9">MotA/TolQ/ExbB proton channel family protein</fullName>
    </submittedName>
</protein>
<dbReference type="PANTHER" id="PTHR30625">
    <property type="entry name" value="PROTEIN TOLQ"/>
    <property type="match status" value="1"/>
</dbReference>
<feature type="transmembrane region" description="Helical" evidence="7">
    <location>
        <begin position="136"/>
        <end position="159"/>
    </location>
</feature>
<evidence type="ECO:0000256" key="3">
    <source>
        <dbReference type="ARBA" id="ARBA00022692"/>
    </source>
</evidence>
<dbReference type="GO" id="GO:0017038">
    <property type="term" value="P:protein import"/>
    <property type="evidence" value="ECO:0007669"/>
    <property type="project" value="TreeGrafter"/>
</dbReference>
<evidence type="ECO:0000256" key="4">
    <source>
        <dbReference type="ARBA" id="ARBA00022989"/>
    </source>
</evidence>
<sequence length="231" mass="25172">MAADTVANGMTDLTKEVSVLDLIIGIDSTTGELSITNLIIMIALFVLSIFTVYTFVERYLSINKALKDEKDFMGRVKDYLVDGKLEAAKDLCRQTNNPAARMVEKGISRIGKPLQDITSSIENVGKLEIYQLEKRLSLLATASGVAPMIGFLGTTLGMVRVFNAMKFETQIELSTISGGIMEAMITTVAGLIVGIMAYVSYNYLVAKVDKVVHNMEGASIEFLDLLNEPGN</sequence>
<keyword evidence="5 7" id="KW-0472">Membrane</keyword>
<reference evidence="9 10" key="1">
    <citation type="submission" date="2018-06" db="EMBL/GenBank/DDBJ databases">
        <title>The draft genome sequence of Crocinitomix sp. SM1701.</title>
        <authorList>
            <person name="Zhang X."/>
        </authorList>
    </citation>
    <scope>NUCLEOTIDE SEQUENCE [LARGE SCALE GENOMIC DNA]</scope>
    <source>
        <strain evidence="9 10">SM1701</strain>
    </source>
</reference>
<feature type="transmembrane region" description="Helical" evidence="7">
    <location>
        <begin position="179"/>
        <end position="201"/>
    </location>
</feature>
<keyword evidence="3 7" id="KW-0812">Transmembrane</keyword>
<evidence type="ECO:0000313" key="10">
    <source>
        <dbReference type="Proteomes" id="UP000249248"/>
    </source>
</evidence>
<evidence type="ECO:0000256" key="5">
    <source>
        <dbReference type="ARBA" id="ARBA00023136"/>
    </source>
</evidence>
<comment type="caution">
    <text evidence="9">The sequence shown here is derived from an EMBL/GenBank/DDBJ whole genome shotgun (WGS) entry which is preliminary data.</text>
</comment>
<comment type="subcellular location">
    <subcellularLocation>
        <location evidence="1">Cell membrane</location>
        <topology evidence="1">Multi-pass membrane protein</topology>
    </subcellularLocation>
    <subcellularLocation>
        <location evidence="6">Membrane</location>
        <topology evidence="6">Multi-pass membrane protein</topology>
    </subcellularLocation>
</comment>
<gene>
    <name evidence="9" type="ORF">DNU06_10355</name>
</gene>